<dbReference type="PROSITE" id="PS00211">
    <property type="entry name" value="ABC_TRANSPORTER_1"/>
    <property type="match status" value="1"/>
</dbReference>
<dbReference type="EC" id="7.6.2.9" evidence="4"/>
<name>A0A1T5AJP2_9FIRM</name>
<evidence type="ECO:0000259" key="5">
    <source>
        <dbReference type="PROSITE" id="PS50893"/>
    </source>
</evidence>
<dbReference type="Gene3D" id="3.40.50.300">
    <property type="entry name" value="P-loop containing nucleotide triphosphate hydrolases"/>
    <property type="match status" value="1"/>
</dbReference>
<evidence type="ECO:0000256" key="3">
    <source>
        <dbReference type="ARBA" id="ARBA00022840"/>
    </source>
</evidence>
<accession>A0A1T5AJP2</accession>
<dbReference type="GO" id="GO:0015418">
    <property type="term" value="F:ABC-type quaternary ammonium compound transporting activity"/>
    <property type="evidence" value="ECO:0007669"/>
    <property type="project" value="UniProtKB-EC"/>
</dbReference>
<gene>
    <name evidence="6" type="ORF">SAMN02745120_0964</name>
</gene>
<keyword evidence="7" id="KW-1185">Reference proteome</keyword>
<dbReference type="InterPro" id="IPR003593">
    <property type="entry name" value="AAA+_ATPase"/>
</dbReference>
<keyword evidence="2" id="KW-0547">Nucleotide-binding</keyword>
<dbReference type="GO" id="GO:0016887">
    <property type="term" value="F:ATP hydrolysis activity"/>
    <property type="evidence" value="ECO:0007669"/>
    <property type="project" value="InterPro"/>
</dbReference>
<dbReference type="SUPFAM" id="SSF52540">
    <property type="entry name" value="P-loop containing nucleoside triphosphate hydrolases"/>
    <property type="match status" value="1"/>
</dbReference>
<dbReference type="FunFam" id="3.40.50.300:FF:000425">
    <property type="entry name" value="Probable ABC transporter, ATP-binding subunit"/>
    <property type="match status" value="1"/>
</dbReference>
<dbReference type="InterPro" id="IPR027417">
    <property type="entry name" value="P-loop_NTPase"/>
</dbReference>
<dbReference type="PANTHER" id="PTHR42781:SF4">
    <property type="entry name" value="SPERMIDINE_PUTRESCINE IMPORT ATP-BINDING PROTEIN POTA"/>
    <property type="match status" value="1"/>
</dbReference>
<dbReference type="SUPFAM" id="SSF50331">
    <property type="entry name" value="MOP-like"/>
    <property type="match status" value="1"/>
</dbReference>
<feature type="domain" description="ABC transporter" evidence="5">
    <location>
        <begin position="4"/>
        <end position="234"/>
    </location>
</feature>
<dbReference type="RefSeq" id="WP_079588910.1">
    <property type="nucleotide sequence ID" value="NZ_FUYN01000002.1"/>
</dbReference>
<dbReference type="InterPro" id="IPR003439">
    <property type="entry name" value="ABC_transporter-like_ATP-bd"/>
</dbReference>
<evidence type="ECO:0000256" key="2">
    <source>
        <dbReference type="ARBA" id="ARBA00022741"/>
    </source>
</evidence>
<evidence type="ECO:0000313" key="6">
    <source>
        <dbReference type="EMBL" id="SKB35095.1"/>
    </source>
</evidence>
<keyword evidence="3 6" id="KW-0067">ATP-binding</keyword>
<dbReference type="PANTHER" id="PTHR42781">
    <property type="entry name" value="SPERMIDINE/PUTRESCINE IMPORT ATP-BINDING PROTEIN POTA"/>
    <property type="match status" value="1"/>
</dbReference>
<dbReference type="OrthoDB" id="9802264at2"/>
<sequence>MSYIDIINVSKSYADNQVLKNISLSIKKNEFVTLLGSSGCGKTTLLRSIAGLGSIDNGKIMLDSEDITHKNPGDRNIGMIFQSYCLFPTMNVFNNVAYGLKLKKEPESKIKNEVMSALESVNLLEKVKSYPSQLSGGERQRVALARSLVMKPKVLLLDEPFNAIDAKLRKALQLKVKELHKEYDMTSIMVTHDQDEAMIMSDTIHLFKDGVIEQSGTSAELYLTPKSKYVASFMGNYNVIEAEIFSKITGGKYSKEHTIGLRPESIEIHKEKLEAKANEFILSGVISNLIPQGNIVRFSVKIMDEYVDVDVLVDRCSGFSIGDIVNLKIKPDKILYFD</sequence>
<organism evidence="6 7">
    <name type="scientific">Acetoanaerobium noterae</name>
    <dbReference type="NCBI Taxonomy" id="745369"/>
    <lineage>
        <taxon>Bacteria</taxon>
        <taxon>Bacillati</taxon>
        <taxon>Bacillota</taxon>
        <taxon>Clostridia</taxon>
        <taxon>Peptostreptococcales</taxon>
        <taxon>Filifactoraceae</taxon>
        <taxon>Acetoanaerobium</taxon>
    </lineage>
</organism>
<proteinExistence type="predicted"/>
<reference evidence="7" key="1">
    <citation type="submission" date="2017-02" db="EMBL/GenBank/DDBJ databases">
        <authorList>
            <person name="Varghese N."/>
            <person name="Submissions S."/>
        </authorList>
    </citation>
    <scope>NUCLEOTIDE SEQUENCE [LARGE SCALE GENOMIC DNA]</scope>
    <source>
        <strain evidence="7">ATCC 35199</strain>
    </source>
</reference>
<evidence type="ECO:0000256" key="4">
    <source>
        <dbReference type="ARBA" id="ARBA00066388"/>
    </source>
</evidence>
<evidence type="ECO:0000256" key="1">
    <source>
        <dbReference type="ARBA" id="ARBA00022448"/>
    </source>
</evidence>
<dbReference type="Pfam" id="PF00005">
    <property type="entry name" value="ABC_tran"/>
    <property type="match status" value="1"/>
</dbReference>
<protein>
    <recommendedName>
        <fullName evidence="4">ABC-type quaternary amine transporter</fullName>
        <ecNumber evidence="4">7.6.2.9</ecNumber>
    </recommendedName>
</protein>
<dbReference type="GO" id="GO:0005524">
    <property type="term" value="F:ATP binding"/>
    <property type="evidence" value="ECO:0007669"/>
    <property type="project" value="UniProtKB-KW"/>
</dbReference>
<dbReference type="EMBL" id="FUYN01000002">
    <property type="protein sequence ID" value="SKB35095.1"/>
    <property type="molecule type" value="Genomic_DNA"/>
</dbReference>
<dbReference type="PROSITE" id="PS50893">
    <property type="entry name" value="ABC_TRANSPORTER_2"/>
    <property type="match status" value="1"/>
</dbReference>
<dbReference type="InterPro" id="IPR013611">
    <property type="entry name" value="Transp-assoc_OB_typ2"/>
</dbReference>
<keyword evidence="1" id="KW-0813">Transport</keyword>
<dbReference type="InterPro" id="IPR050093">
    <property type="entry name" value="ABC_SmlMolc_Importer"/>
</dbReference>
<dbReference type="InterPro" id="IPR008995">
    <property type="entry name" value="Mo/tungstate-bd_C_term_dom"/>
</dbReference>
<dbReference type="InterPro" id="IPR017871">
    <property type="entry name" value="ABC_transporter-like_CS"/>
</dbReference>
<evidence type="ECO:0000313" key="7">
    <source>
        <dbReference type="Proteomes" id="UP000243406"/>
    </source>
</evidence>
<dbReference type="Proteomes" id="UP000243406">
    <property type="component" value="Unassembled WGS sequence"/>
</dbReference>
<dbReference type="SMART" id="SM00382">
    <property type="entry name" value="AAA"/>
    <property type="match status" value="1"/>
</dbReference>
<dbReference type="Pfam" id="PF08402">
    <property type="entry name" value="TOBE_2"/>
    <property type="match status" value="1"/>
</dbReference>
<dbReference type="AlphaFoldDB" id="A0A1T5AJP2"/>
<dbReference type="GO" id="GO:0043190">
    <property type="term" value="C:ATP-binding cassette (ABC) transporter complex"/>
    <property type="evidence" value="ECO:0007669"/>
    <property type="project" value="InterPro"/>
</dbReference>